<feature type="transmembrane region" description="Helical" evidence="9">
    <location>
        <begin position="976"/>
        <end position="997"/>
    </location>
</feature>
<dbReference type="Gene3D" id="3.30.70.1320">
    <property type="entry name" value="Multidrug efflux transporter AcrB pore domain like"/>
    <property type="match status" value="1"/>
</dbReference>
<dbReference type="InterPro" id="IPR027463">
    <property type="entry name" value="AcrB_DN_DC_subdom"/>
</dbReference>
<evidence type="ECO:0000256" key="4">
    <source>
        <dbReference type="ARBA" id="ARBA00022475"/>
    </source>
</evidence>
<evidence type="ECO:0000256" key="7">
    <source>
        <dbReference type="ARBA" id="ARBA00022989"/>
    </source>
</evidence>
<dbReference type="SUPFAM" id="SSF82866">
    <property type="entry name" value="Multidrug efflux transporter AcrB transmembrane domain"/>
    <property type="match status" value="2"/>
</dbReference>
<dbReference type="Gene3D" id="3.30.70.1440">
    <property type="entry name" value="Multidrug efflux transporter AcrB pore domain"/>
    <property type="match status" value="1"/>
</dbReference>
<dbReference type="RefSeq" id="WP_244785883.1">
    <property type="nucleotide sequence ID" value="NZ_CP091508.1"/>
</dbReference>
<feature type="transmembrane region" description="Helical" evidence="9">
    <location>
        <begin position="539"/>
        <end position="556"/>
    </location>
</feature>
<evidence type="ECO:0000256" key="9">
    <source>
        <dbReference type="RuleBase" id="RU364070"/>
    </source>
</evidence>
<dbReference type="PANTHER" id="PTHR32063">
    <property type="match status" value="1"/>
</dbReference>
<feature type="transmembrane region" description="Helical" evidence="9">
    <location>
        <begin position="468"/>
        <end position="495"/>
    </location>
</feature>
<evidence type="ECO:0000256" key="3">
    <source>
        <dbReference type="ARBA" id="ARBA00022448"/>
    </source>
</evidence>
<accession>A0ABY4DTD1</accession>
<sequence length="1090" mass="117078">MAKFFIDRPIFAWVIAIFIIIAGLLGIQSLPVSQYPAVGAPTITLTATYPGASAQVMEDSVLAVIERNMNGVEGLDYMTTNATSNGSGTVSLTFTPETDEDLAQVDVQNKLSEVTATLPATVQQNGVIVSKSRSNFLMVLMMSSKSMSTEDIADYVERNIRPEIQRIDGVGEARLFGAQRAMRIWVDPAKLQNYNLSFADVSTAINAQNAQISAGSMGSLPAAAGQTISATVTVQGQLSTPEAFGGIMLRSTTGGANVYLRDVAKIELGSQSYDTSTRLNGEPSVGMAVMLSNSGNAMATAAAVRAQMETLQRFFPADMTWSAPYDTSKFVSISIEKVVHTLIEAIVLVFIVMFLFLQNIRYTIIPTIVVPISLLGAFASIWYLGMSINVLTMFAMVLVIGIVVDDAIVVVENVERIMAEEGLPPREATKKAMSQISGAVIGITAVLISVFVPLAMFSGATGNIYRQFAVTMAIAIAFSAFLALSLTPALCASLLKPIPKGHHEEKKGFFGWFNRKFTDWTHGYEGWVAKVLRKMFRMVFVYLALAAVAVFFFMRIPTSFLPQEDQGSLMMMVQLPAGASKERTDATLAVANQVITSMPEVENFIGVSGFSFSGSGQNMGFGFVTLKDWTERTAAGSDASSVAGKITGALMGSVKDGFALVLNPPAIMELGTSSGFSMYLQDRSNSGHAELLAKRNELIAKMRQSPMFDASNVRASGLEDAPQLKIDINREAAAAQGIDFSSVRTALGTALGSSYINDFPNNGRLQRVIVQADAAARMQPEDIMRITVPNSAGVAVPLSTIATMAWESGMEQSVRFNGYPAMQIDGAAATGYSSGEVMAEVQRMVDEMNGYSLEWAGQSREEAKGSSQTMILYGFAILAVFLALAALYESWSIPLAVILVVPLGFLGVVLGVTGRNLLGGLFGLPPSYLNDIYFQVGLITVIGLSAKNAILIIEFAKDLQAQGKSAMEAALAAAHLRFRPIIMTSMAFILGVVPLYIASGASSASQRAIGTSVLWGMLIGTMLSVFLVPLFYVVVRKFFKGSKRQQERFAAQSAEAGMTAEMCDKYVADAESGLSEEEKRAMHEDKDDLK</sequence>
<dbReference type="EMBL" id="CP091508">
    <property type="protein sequence ID" value="UOO82306.1"/>
    <property type="molecule type" value="Genomic_DNA"/>
</dbReference>
<feature type="transmembrane region" description="Helical" evidence="9">
    <location>
        <begin position="932"/>
        <end position="955"/>
    </location>
</feature>
<reference evidence="10 11" key="1">
    <citation type="journal article" date="2022" name="Res Sq">
        <title>Evolution of multicellular longitudinally dividing oral cavity symbionts (Neisseriaceae).</title>
        <authorList>
            <person name="Nyongesa S."/>
            <person name="Weber P."/>
            <person name="Bernet E."/>
            <person name="Pullido F."/>
            <person name="Nieckarz M."/>
            <person name="Delaby M."/>
            <person name="Nieves C."/>
            <person name="Viehboeck T."/>
            <person name="Krause N."/>
            <person name="Rivera-Millot A."/>
            <person name="Nakamura A."/>
            <person name="Vischer N."/>
            <person name="VanNieuwenhze M."/>
            <person name="Brun Y."/>
            <person name="Cava F."/>
            <person name="Bulgheresi S."/>
            <person name="Veyrier F."/>
        </authorList>
    </citation>
    <scope>NUCLEOTIDE SEQUENCE [LARGE SCALE GENOMIC DNA]</scope>
    <source>
        <strain evidence="10 11">CCUG 63373m</strain>
    </source>
</reference>
<keyword evidence="8 9" id="KW-0472">Membrane</keyword>
<keyword evidence="6 9" id="KW-0812">Transmembrane</keyword>
<evidence type="ECO:0000256" key="8">
    <source>
        <dbReference type="ARBA" id="ARBA00023136"/>
    </source>
</evidence>
<evidence type="ECO:0000256" key="1">
    <source>
        <dbReference type="ARBA" id="ARBA00004429"/>
    </source>
</evidence>
<evidence type="ECO:0000256" key="5">
    <source>
        <dbReference type="ARBA" id="ARBA00022519"/>
    </source>
</evidence>
<evidence type="ECO:0000256" key="2">
    <source>
        <dbReference type="ARBA" id="ARBA00010942"/>
    </source>
</evidence>
<keyword evidence="7 9" id="KW-1133">Transmembrane helix</keyword>
<comment type="subcellular location">
    <subcellularLocation>
        <location evidence="1 9">Cell inner membrane</location>
        <topology evidence="1 9">Multi-pass membrane protein</topology>
    </subcellularLocation>
</comment>
<keyword evidence="3 9" id="KW-0813">Transport</keyword>
<dbReference type="PRINTS" id="PR00702">
    <property type="entry name" value="ACRIFLAVINRP"/>
</dbReference>
<comment type="similarity">
    <text evidence="2 9">Belongs to the resistance-nodulation-cell division (RND) (TC 2.A.6) family.</text>
</comment>
<organism evidence="10 11">
    <name type="scientific">Uruburuella testudinis</name>
    <dbReference type="NCBI Taxonomy" id="1282863"/>
    <lineage>
        <taxon>Bacteria</taxon>
        <taxon>Pseudomonadati</taxon>
        <taxon>Pseudomonadota</taxon>
        <taxon>Betaproteobacteria</taxon>
        <taxon>Neisseriales</taxon>
        <taxon>Neisseriaceae</taxon>
        <taxon>Uruburuella</taxon>
    </lineage>
</organism>
<feature type="transmembrane region" description="Helical" evidence="9">
    <location>
        <begin position="870"/>
        <end position="888"/>
    </location>
</feature>
<dbReference type="Gene3D" id="3.30.2090.10">
    <property type="entry name" value="Multidrug efflux transporter AcrB TolC docking domain, DN and DC subdomains"/>
    <property type="match status" value="2"/>
</dbReference>
<feature type="transmembrane region" description="Helical" evidence="9">
    <location>
        <begin position="12"/>
        <end position="30"/>
    </location>
</feature>
<dbReference type="Gene3D" id="1.20.1640.10">
    <property type="entry name" value="Multidrug efflux transporter AcrB transmembrane domain"/>
    <property type="match status" value="2"/>
</dbReference>
<feature type="transmembrane region" description="Helical" evidence="9">
    <location>
        <begin position="364"/>
        <end position="384"/>
    </location>
</feature>
<keyword evidence="11" id="KW-1185">Reference proteome</keyword>
<protein>
    <recommendedName>
        <fullName evidence="9">Efflux pump membrane transporter</fullName>
    </recommendedName>
</protein>
<evidence type="ECO:0000313" key="10">
    <source>
        <dbReference type="EMBL" id="UOO82306.1"/>
    </source>
</evidence>
<keyword evidence="5 9" id="KW-0997">Cell inner membrane</keyword>
<feature type="transmembrane region" description="Helical" evidence="9">
    <location>
        <begin position="390"/>
        <end position="411"/>
    </location>
</feature>
<evidence type="ECO:0000313" key="11">
    <source>
        <dbReference type="Proteomes" id="UP000829817"/>
    </source>
</evidence>
<dbReference type="InterPro" id="IPR001036">
    <property type="entry name" value="Acrflvin-R"/>
</dbReference>
<dbReference type="NCBIfam" id="NF000282">
    <property type="entry name" value="RND_permease_1"/>
    <property type="match status" value="1"/>
</dbReference>
<proteinExistence type="inferred from homology"/>
<dbReference type="SUPFAM" id="SSF82693">
    <property type="entry name" value="Multidrug efflux transporter AcrB pore domain, PN1, PN2, PC1 and PC2 subdomains"/>
    <property type="match status" value="4"/>
</dbReference>
<dbReference type="Proteomes" id="UP000829817">
    <property type="component" value="Chromosome"/>
</dbReference>
<dbReference type="Pfam" id="PF00873">
    <property type="entry name" value="ACR_tran"/>
    <property type="match status" value="1"/>
</dbReference>
<name>A0ABY4DTD1_9NEIS</name>
<feature type="transmembrane region" description="Helical" evidence="9">
    <location>
        <begin position="895"/>
        <end position="912"/>
    </location>
</feature>
<gene>
    <name evidence="10" type="ORF">LVJ83_02180</name>
</gene>
<dbReference type="NCBIfam" id="TIGR00915">
    <property type="entry name" value="2A0602"/>
    <property type="match status" value="1"/>
</dbReference>
<dbReference type="PANTHER" id="PTHR32063:SF13">
    <property type="entry name" value="MULTIDRUG EFFLUX PUMP SUBUNIT ACRB-RELATED"/>
    <property type="match status" value="1"/>
</dbReference>
<feature type="transmembrane region" description="Helical" evidence="9">
    <location>
        <begin position="432"/>
        <end position="456"/>
    </location>
</feature>
<feature type="transmembrane region" description="Helical" evidence="9">
    <location>
        <begin position="338"/>
        <end position="357"/>
    </location>
</feature>
<dbReference type="Gene3D" id="3.30.70.1430">
    <property type="entry name" value="Multidrug efflux transporter AcrB pore domain"/>
    <property type="match status" value="2"/>
</dbReference>
<evidence type="ECO:0000256" key="6">
    <source>
        <dbReference type="ARBA" id="ARBA00022692"/>
    </source>
</evidence>
<dbReference type="SUPFAM" id="SSF82714">
    <property type="entry name" value="Multidrug efflux transporter AcrB TolC docking domain, DN and DC subdomains"/>
    <property type="match status" value="2"/>
</dbReference>
<dbReference type="InterPro" id="IPR004764">
    <property type="entry name" value="MdtF-like"/>
</dbReference>
<feature type="transmembrane region" description="Helical" evidence="9">
    <location>
        <begin position="1009"/>
        <end position="1035"/>
    </location>
</feature>
<keyword evidence="4" id="KW-1003">Cell membrane</keyword>